<evidence type="ECO:0000256" key="13">
    <source>
        <dbReference type="ARBA" id="ARBA00023136"/>
    </source>
</evidence>
<dbReference type="InterPro" id="IPR032807">
    <property type="entry name" value="GNVR"/>
</dbReference>
<evidence type="ECO:0000256" key="16">
    <source>
        <dbReference type="SAM" id="Coils"/>
    </source>
</evidence>
<keyword evidence="7" id="KW-0808">Transferase</keyword>
<dbReference type="Pfam" id="PF13807">
    <property type="entry name" value="GNVR"/>
    <property type="match status" value="1"/>
</dbReference>
<comment type="similarity">
    <text evidence="2">Belongs to the CpsD/CapB family.</text>
</comment>
<comment type="similarity">
    <text evidence="3">Belongs to the etk/wzc family.</text>
</comment>
<evidence type="ECO:0000256" key="8">
    <source>
        <dbReference type="ARBA" id="ARBA00022692"/>
    </source>
</evidence>
<gene>
    <name evidence="21" type="ORF">XE03_0661</name>
</gene>
<keyword evidence="10" id="KW-0418">Kinase</keyword>
<dbReference type="EC" id="2.7.10.2" evidence="4"/>
<feature type="coiled-coil region" evidence="16">
    <location>
        <begin position="170"/>
        <end position="204"/>
    </location>
</feature>
<evidence type="ECO:0000256" key="9">
    <source>
        <dbReference type="ARBA" id="ARBA00022741"/>
    </source>
</evidence>
<sequence>MPERVVEDEGKELKTYFFLLLENKILFLTTFFIVIALVFIVTKVTKPTYQSTALILIETSDKGLSFLPITDMNPRKTVINNHIEMIQSRTLFERVENAISNSGYMDSLFIGKYKEKEGRISYLRKNLMVIPVKDTDILKIVYNDRTPEDAFYITKIIVDQYYNINLEMTRGELSEVRKFLEEQLVKIESDLQKNEENLKKFKENNSIIELSEETSKLVEMISNFEGQKKQYFVEREMLLSKLTYLKENLSQSNKMIAEGFLNELDPFLERSKRELDSLQSNYAYFLSIGYDTTHPKMKEIKTRVENLKNNIIQNSKTSFQKKYFASNPLDYSKNLMDEIITVQLDVKVKESMIEAFNNVLKIFEEKMKKIPFQELMLARLERNKKVSEELYLMLKGKFEEAKVAEAGKLGSVKIIDKPVLNKSPVLPKKNRNYLFGFFLALILGVGIVFLKEYIDDSVKDIDEIERELKINIIGNIPSIKIKNGKQVSAEKGKLLTELPENSPIVESYKILRTNLLYHSDGKEPPKVVVVTSATKGEGKSTTASNLGIVMAQLDKKVLLIDGDLRRPVLDKMFKINFDKGFTNLLKGEISVEDVIYSSGIDNLWIIPFGERTSHSTELLEGRITKKIFEQLRNMFDFIVIDTSPVLSVADPTIISRLSDGLLWVVQFKKAKKRELHYTKKLLKNLNIPVIGFVFNNINTESFYGKYYYYHYYYHYHTKEGER</sequence>
<dbReference type="SUPFAM" id="SSF52540">
    <property type="entry name" value="P-loop containing nucleoside triphosphate hydrolases"/>
    <property type="match status" value="1"/>
</dbReference>
<dbReference type="PANTHER" id="PTHR32309:SF13">
    <property type="entry name" value="FERRIC ENTEROBACTIN TRANSPORT PROTEIN FEPE"/>
    <property type="match status" value="1"/>
</dbReference>
<dbReference type="Pfam" id="PF02706">
    <property type="entry name" value="Wzz"/>
    <property type="match status" value="1"/>
</dbReference>
<organism evidence="21 22">
    <name type="scientific">candidate division TA06 bacterium 34_109</name>
    <dbReference type="NCBI Taxonomy" id="1635277"/>
    <lineage>
        <taxon>Bacteria</taxon>
        <taxon>Bacteria division TA06</taxon>
    </lineage>
</organism>
<evidence type="ECO:0000256" key="2">
    <source>
        <dbReference type="ARBA" id="ARBA00007316"/>
    </source>
</evidence>
<keyword evidence="11" id="KW-0067">ATP-binding</keyword>
<comment type="subcellular location">
    <subcellularLocation>
        <location evidence="1">Cell inner membrane</location>
        <topology evidence="1">Multi-pass membrane protein</topology>
    </subcellularLocation>
</comment>
<keyword evidence="16" id="KW-0175">Coiled coil</keyword>
<accession>A0A101I342</accession>
<keyword evidence="5" id="KW-1003">Cell membrane</keyword>
<keyword evidence="14" id="KW-0829">Tyrosine-protein kinase</keyword>
<evidence type="ECO:0000256" key="5">
    <source>
        <dbReference type="ARBA" id="ARBA00022475"/>
    </source>
</evidence>
<dbReference type="InterPro" id="IPR005702">
    <property type="entry name" value="Wzc-like_C"/>
</dbReference>
<keyword evidence="9" id="KW-0547">Nucleotide-binding</keyword>
<dbReference type="GO" id="GO:0042802">
    <property type="term" value="F:identical protein binding"/>
    <property type="evidence" value="ECO:0007669"/>
    <property type="project" value="UniProtKB-ARBA"/>
</dbReference>
<comment type="catalytic activity">
    <reaction evidence="15">
        <text>L-tyrosyl-[protein] + ATP = O-phospho-L-tyrosyl-[protein] + ADP + H(+)</text>
        <dbReference type="Rhea" id="RHEA:10596"/>
        <dbReference type="Rhea" id="RHEA-COMP:10136"/>
        <dbReference type="Rhea" id="RHEA-COMP:20101"/>
        <dbReference type="ChEBI" id="CHEBI:15378"/>
        <dbReference type="ChEBI" id="CHEBI:30616"/>
        <dbReference type="ChEBI" id="CHEBI:46858"/>
        <dbReference type="ChEBI" id="CHEBI:61978"/>
        <dbReference type="ChEBI" id="CHEBI:456216"/>
        <dbReference type="EC" id="2.7.10.2"/>
    </reaction>
</comment>
<reference evidence="22" key="1">
    <citation type="journal article" date="2015" name="MBio">
        <title>Genome-Resolved Metagenomic Analysis Reveals Roles for Candidate Phyla and Other Microbial Community Members in Biogeochemical Transformations in Oil Reservoirs.</title>
        <authorList>
            <person name="Hu P."/>
            <person name="Tom L."/>
            <person name="Singh A."/>
            <person name="Thomas B.C."/>
            <person name="Baker B.J."/>
            <person name="Piceno Y.M."/>
            <person name="Andersen G.L."/>
            <person name="Banfield J.F."/>
        </authorList>
    </citation>
    <scope>NUCLEOTIDE SEQUENCE [LARGE SCALE GENOMIC DNA]</scope>
</reference>
<dbReference type="FunFam" id="3.40.50.300:FF:000527">
    <property type="entry name" value="Tyrosine-protein kinase etk"/>
    <property type="match status" value="1"/>
</dbReference>
<dbReference type="GO" id="GO:0005886">
    <property type="term" value="C:plasma membrane"/>
    <property type="evidence" value="ECO:0007669"/>
    <property type="project" value="UniProtKB-SubCell"/>
</dbReference>
<keyword evidence="8 17" id="KW-0812">Transmembrane</keyword>
<dbReference type="PANTHER" id="PTHR32309">
    <property type="entry name" value="TYROSINE-PROTEIN KINASE"/>
    <property type="match status" value="1"/>
</dbReference>
<dbReference type="AlphaFoldDB" id="A0A101I342"/>
<dbReference type="NCBIfam" id="TIGR01007">
    <property type="entry name" value="eps_fam"/>
    <property type="match status" value="1"/>
</dbReference>
<keyword evidence="6" id="KW-0997">Cell inner membrane</keyword>
<keyword evidence="12 17" id="KW-1133">Transmembrane helix</keyword>
<evidence type="ECO:0000259" key="18">
    <source>
        <dbReference type="Pfam" id="PF02706"/>
    </source>
</evidence>
<evidence type="ECO:0000256" key="4">
    <source>
        <dbReference type="ARBA" id="ARBA00011903"/>
    </source>
</evidence>
<name>A0A101I342_UNCT6</name>
<feature type="transmembrane region" description="Helical" evidence="17">
    <location>
        <begin position="25"/>
        <end position="42"/>
    </location>
</feature>
<feature type="domain" description="Tyrosine-protein kinase G-rich" evidence="20">
    <location>
        <begin position="376"/>
        <end position="452"/>
    </location>
</feature>
<dbReference type="GO" id="GO:0005524">
    <property type="term" value="F:ATP binding"/>
    <property type="evidence" value="ECO:0007669"/>
    <property type="project" value="UniProtKB-KW"/>
</dbReference>
<evidence type="ECO:0000256" key="12">
    <source>
        <dbReference type="ARBA" id="ARBA00022989"/>
    </source>
</evidence>
<comment type="caution">
    <text evidence="21">The sequence shown here is derived from an EMBL/GenBank/DDBJ whole genome shotgun (WGS) entry which is preliminary data.</text>
</comment>
<evidence type="ECO:0000256" key="3">
    <source>
        <dbReference type="ARBA" id="ARBA00008883"/>
    </source>
</evidence>
<feature type="transmembrane region" description="Helical" evidence="17">
    <location>
        <begin position="432"/>
        <end position="450"/>
    </location>
</feature>
<dbReference type="EMBL" id="LGGX01000004">
    <property type="protein sequence ID" value="KUK87494.1"/>
    <property type="molecule type" value="Genomic_DNA"/>
</dbReference>
<dbReference type="Pfam" id="PF13614">
    <property type="entry name" value="AAA_31"/>
    <property type="match status" value="1"/>
</dbReference>
<keyword evidence="13 17" id="KW-0472">Membrane</keyword>
<dbReference type="CDD" id="cd05387">
    <property type="entry name" value="BY-kinase"/>
    <property type="match status" value="1"/>
</dbReference>
<dbReference type="GO" id="GO:0004715">
    <property type="term" value="F:non-membrane spanning protein tyrosine kinase activity"/>
    <property type="evidence" value="ECO:0007669"/>
    <property type="project" value="UniProtKB-EC"/>
</dbReference>
<evidence type="ECO:0000256" key="11">
    <source>
        <dbReference type="ARBA" id="ARBA00022840"/>
    </source>
</evidence>
<evidence type="ECO:0000256" key="15">
    <source>
        <dbReference type="ARBA" id="ARBA00051245"/>
    </source>
</evidence>
<dbReference type="Proteomes" id="UP000053467">
    <property type="component" value="Unassembled WGS sequence"/>
</dbReference>
<dbReference type="Gene3D" id="3.40.50.300">
    <property type="entry name" value="P-loop containing nucleotide triphosphate hydrolases"/>
    <property type="match status" value="1"/>
</dbReference>
<evidence type="ECO:0000259" key="20">
    <source>
        <dbReference type="Pfam" id="PF13807"/>
    </source>
</evidence>
<dbReference type="InterPro" id="IPR050445">
    <property type="entry name" value="Bact_polysacc_biosynth/exp"/>
</dbReference>
<protein>
    <recommendedName>
        <fullName evidence="4">non-specific protein-tyrosine kinase</fullName>
        <ecNumber evidence="4">2.7.10.2</ecNumber>
    </recommendedName>
</protein>
<feature type="domain" description="AAA" evidence="19">
    <location>
        <begin position="526"/>
        <end position="668"/>
    </location>
</feature>
<evidence type="ECO:0000256" key="6">
    <source>
        <dbReference type="ARBA" id="ARBA00022519"/>
    </source>
</evidence>
<dbReference type="InterPro" id="IPR025669">
    <property type="entry name" value="AAA_dom"/>
</dbReference>
<evidence type="ECO:0000256" key="14">
    <source>
        <dbReference type="ARBA" id="ARBA00023137"/>
    </source>
</evidence>
<evidence type="ECO:0000256" key="1">
    <source>
        <dbReference type="ARBA" id="ARBA00004429"/>
    </source>
</evidence>
<evidence type="ECO:0000313" key="22">
    <source>
        <dbReference type="Proteomes" id="UP000053467"/>
    </source>
</evidence>
<evidence type="ECO:0000259" key="19">
    <source>
        <dbReference type="Pfam" id="PF13614"/>
    </source>
</evidence>
<evidence type="ECO:0000256" key="7">
    <source>
        <dbReference type="ARBA" id="ARBA00022679"/>
    </source>
</evidence>
<evidence type="ECO:0000256" key="17">
    <source>
        <dbReference type="SAM" id="Phobius"/>
    </source>
</evidence>
<evidence type="ECO:0000313" key="21">
    <source>
        <dbReference type="EMBL" id="KUK87494.1"/>
    </source>
</evidence>
<dbReference type="InterPro" id="IPR027417">
    <property type="entry name" value="P-loop_NTPase"/>
</dbReference>
<evidence type="ECO:0000256" key="10">
    <source>
        <dbReference type="ARBA" id="ARBA00022777"/>
    </source>
</evidence>
<proteinExistence type="inferred from homology"/>
<dbReference type="InterPro" id="IPR003856">
    <property type="entry name" value="LPS_length_determ_N"/>
</dbReference>
<feature type="domain" description="Polysaccharide chain length determinant N-terminal" evidence="18">
    <location>
        <begin position="13"/>
        <end position="95"/>
    </location>
</feature>